<dbReference type="SMART" id="SM00840">
    <property type="entry name" value="DALR_2"/>
    <property type="match status" value="1"/>
</dbReference>
<gene>
    <name evidence="13" type="primary">cysS</name>
    <name evidence="15" type="ORF">A2310_04750</name>
</gene>
<dbReference type="GO" id="GO:0006423">
    <property type="term" value="P:cysteinyl-tRNA aminoacylation"/>
    <property type="evidence" value="ECO:0007669"/>
    <property type="project" value="UniProtKB-UniRule"/>
</dbReference>
<dbReference type="Pfam" id="PF01406">
    <property type="entry name" value="tRNA-synt_1e"/>
    <property type="match status" value="1"/>
</dbReference>
<feature type="binding site" evidence="13">
    <location>
        <position position="279"/>
    </location>
    <ligand>
        <name>ATP</name>
        <dbReference type="ChEBI" id="CHEBI:30616"/>
    </ligand>
</feature>
<keyword evidence="6 13" id="KW-0479">Metal-binding</keyword>
<dbReference type="GO" id="GO:0008270">
    <property type="term" value="F:zinc ion binding"/>
    <property type="evidence" value="ECO:0007669"/>
    <property type="project" value="UniProtKB-UniRule"/>
</dbReference>
<evidence type="ECO:0000259" key="14">
    <source>
        <dbReference type="SMART" id="SM00840"/>
    </source>
</evidence>
<name>A0A1F4SQT8_UNCSA</name>
<keyword evidence="9 13" id="KW-0067">ATP-binding</keyword>
<dbReference type="GO" id="GO:0005524">
    <property type="term" value="F:ATP binding"/>
    <property type="evidence" value="ECO:0007669"/>
    <property type="project" value="UniProtKB-UniRule"/>
</dbReference>
<dbReference type="HAMAP" id="MF_00041">
    <property type="entry name" value="Cys_tRNA_synth"/>
    <property type="match status" value="1"/>
</dbReference>
<dbReference type="FunFam" id="3.40.50.620:FF:000009">
    <property type="entry name" value="Cysteine--tRNA ligase"/>
    <property type="match status" value="1"/>
</dbReference>
<evidence type="ECO:0000256" key="7">
    <source>
        <dbReference type="ARBA" id="ARBA00022741"/>
    </source>
</evidence>
<comment type="cofactor">
    <cofactor evidence="13">
        <name>Zn(2+)</name>
        <dbReference type="ChEBI" id="CHEBI:29105"/>
    </cofactor>
    <text evidence="13">Binds 1 zinc ion per subunit.</text>
</comment>
<evidence type="ECO:0000256" key="10">
    <source>
        <dbReference type="ARBA" id="ARBA00022917"/>
    </source>
</evidence>
<keyword evidence="5 13" id="KW-0436">Ligase</keyword>
<evidence type="ECO:0000256" key="2">
    <source>
        <dbReference type="ARBA" id="ARBA00005594"/>
    </source>
</evidence>
<dbReference type="STRING" id="1802579.A2310_04750"/>
<feature type="short sequence motif" description="'KMSKS' region" evidence="13">
    <location>
        <begin position="276"/>
        <end position="280"/>
    </location>
</feature>
<dbReference type="EMBL" id="MEUB01000025">
    <property type="protein sequence ID" value="OGC22780.1"/>
    <property type="molecule type" value="Genomic_DNA"/>
</dbReference>
<evidence type="ECO:0000256" key="12">
    <source>
        <dbReference type="ARBA" id="ARBA00047398"/>
    </source>
</evidence>
<evidence type="ECO:0000256" key="4">
    <source>
        <dbReference type="ARBA" id="ARBA00022490"/>
    </source>
</evidence>
<keyword evidence="10 13" id="KW-0648">Protein biosynthesis</keyword>
<accession>A0A1F4SQT8</accession>
<dbReference type="Gene3D" id="1.20.120.1910">
    <property type="entry name" value="Cysteine-tRNA ligase, C-terminal anti-codon recognition domain"/>
    <property type="match status" value="1"/>
</dbReference>
<evidence type="ECO:0000313" key="16">
    <source>
        <dbReference type="Proteomes" id="UP000178417"/>
    </source>
</evidence>
<feature type="binding site" evidence="13">
    <location>
        <position position="218"/>
    </location>
    <ligand>
        <name>Zn(2+)</name>
        <dbReference type="ChEBI" id="CHEBI:29105"/>
    </ligand>
</feature>
<evidence type="ECO:0000256" key="9">
    <source>
        <dbReference type="ARBA" id="ARBA00022840"/>
    </source>
</evidence>
<dbReference type="InterPro" id="IPR014729">
    <property type="entry name" value="Rossmann-like_a/b/a_fold"/>
</dbReference>
<dbReference type="PANTHER" id="PTHR10890:SF3">
    <property type="entry name" value="CYSTEINE--TRNA LIGASE, CYTOPLASMIC"/>
    <property type="match status" value="1"/>
</dbReference>
<keyword evidence="8 13" id="KW-0862">Zinc</keyword>
<dbReference type="InterPro" id="IPR009080">
    <property type="entry name" value="tRNAsynth_Ia_anticodon-bd"/>
</dbReference>
<dbReference type="PRINTS" id="PR00983">
    <property type="entry name" value="TRNASYNTHCYS"/>
</dbReference>
<sequence length="480" mass="55752">MALKVYNDLSSLLEEFIPINPQKVKMYVCGITPYDETHLGHARAYVAFDVIRRYLEYIGYEVDYVQNFTDIDDKIIKKSEIQNPKSENKTIQEKCKEITEKHIDSYFDVMDQLNIKRATVYPKATEHIKEMVNWIRGLVKNGYAYIVDSDVYFEVSKFKGYGKLSKRRLKEMKSGARVGIDSRKKEPLDFVLWKGAKEGEPSWDSPWGKGRPGWHIECSVMSEKYLGEQFDIHGGGLDLIFPHHENEIAQTEALTNKIPWVKYWLHNGFVNINSQKMSKSLGNFFSMKDILAKYPAMVIRLFLLMTHYHSPINFSNEQLDETKAAYDRIIKTVQDIDFLIEKVGEPENDVERKVTEDELAVFNDKFKSAMDDNFNTAAAISVIFEFIHFINEHIKNSKIDYISLKKYKALLFELCGILGLLLVNEKTQEIDAEDIEKLISERDQARKIKEFALADEIRKMLLARGIILEDTAYGTKWRKV</sequence>
<comment type="catalytic activity">
    <reaction evidence="12 13">
        <text>tRNA(Cys) + L-cysteine + ATP = L-cysteinyl-tRNA(Cys) + AMP + diphosphate</text>
        <dbReference type="Rhea" id="RHEA:17773"/>
        <dbReference type="Rhea" id="RHEA-COMP:9661"/>
        <dbReference type="Rhea" id="RHEA-COMP:9679"/>
        <dbReference type="ChEBI" id="CHEBI:30616"/>
        <dbReference type="ChEBI" id="CHEBI:33019"/>
        <dbReference type="ChEBI" id="CHEBI:35235"/>
        <dbReference type="ChEBI" id="CHEBI:78442"/>
        <dbReference type="ChEBI" id="CHEBI:78517"/>
        <dbReference type="ChEBI" id="CHEBI:456215"/>
        <dbReference type="EC" id="6.1.1.16"/>
    </reaction>
</comment>
<evidence type="ECO:0000256" key="11">
    <source>
        <dbReference type="ARBA" id="ARBA00023146"/>
    </source>
</evidence>
<dbReference type="Pfam" id="PF09190">
    <property type="entry name" value="DALR_2"/>
    <property type="match status" value="1"/>
</dbReference>
<protein>
    <recommendedName>
        <fullName evidence="13">Cysteine--tRNA ligase</fullName>
        <ecNumber evidence="13">6.1.1.16</ecNumber>
    </recommendedName>
    <alternativeName>
        <fullName evidence="13">Cysteinyl-tRNA synthetase</fullName>
        <shortName evidence="13">CysRS</shortName>
    </alternativeName>
</protein>
<dbReference type="Gene3D" id="3.40.50.620">
    <property type="entry name" value="HUPs"/>
    <property type="match status" value="1"/>
</dbReference>
<dbReference type="AlphaFoldDB" id="A0A1F4SQT8"/>
<reference evidence="15 16" key="1">
    <citation type="journal article" date="2016" name="Nat. Commun.">
        <title>Thousands of microbial genomes shed light on interconnected biogeochemical processes in an aquifer system.</title>
        <authorList>
            <person name="Anantharaman K."/>
            <person name="Brown C.T."/>
            <person name="Hug L.A."/>
            <person name="Sharon I."/>
            <person name="Castelle C.J."/>
            <person name="Probst A.J."/>
            <person name="Thomas B.C."/>
            <person name="Singh A."/>
            <person name="Wilkins M.J."/>
            <person name="Karaoz U."/>
            <person name="Brodie E.L."/>
            <person name="Williams K.H."/>
            <person name="Hubbard S.S."/>
            <person name="Banfield J.F."/>
        </authorList>
    </citation>
    <scope>NUCLEOTIDE SEQUENCE [LARGE SCALE GENOMIC DNA]</scope>
</reference>
<comment type="caution">
    <text evidence="15">The sequence shown here is derived from an EMBL/GenBank/DDBJ whole genome shotgun (WGS) entry which is preliminary data.</text>
</comment>
<evidence type="ECO:0000256" key="6">
    <source>
        <dbReference type="ARBA" id="ARBA00022723"/>
    </source>
</evidence>
<feature type="short sequence motif" description="'HIGH' region" evidence="13">
    <location>
        <begin position="31"/>
        <end position="41"/>
    </location>
</feature>
<feature type="binding site" evidence="13">
    <location>
        <position position="29"/>
    </location>
    <ligand>
        <name>Zn(2+)</name>
        <dbReference type="ChEBI" id="CHEBI:29105"/>
    </ligand>
</feature>
<comment type="subcellular location">
    <subcellularLocation>
        <location evidence="1 13">Cytoplasm</location>
    </subcellularLocation>
</comment>
<keyword evidence="11 13" id="KW-0030">Aminoacyl-tRNA synthetase</keyword>
<organism evidence="15 16">
    <name type="scientific">candidate division WOR-1 bacterium RIFOXYB2_FULL_37_13</name>
    <dbReference type="NCBI Taxonomy" id="1802579"/>
    <lineage>
        <taxon>Bacteria</taxon>
        <taxon>Bacillati</taxon>
        <taxon>Saganbacteria</taxon>
    </lineage>
</organism>
<dbReference type="InterPro" id="IPR015273">
    <property type="entry name" value="Cys-tRNA-synt_Ia_DALR"/>
</dbReference>
<evidence type="ECO:0000256" key="8">
    <source>
        <dbReference type="ARBA" id="ARBA00022833"/>
    </source>
</evidence>
<feature type="binding site" evidence="13">
    <location>
        <position position="247"/>
    </location>
    <ligand>
        <name>Zn(2+)</name>
        <dbReference type="ChEBI" id="CHEBI:29105"/>
    </ligand>
</feature>
<evidence type="ECO:0000256" key="3">
    <source>
        <dbReference type="ARBA" id="ARBA00011245"/>
    </source>
</evidence>
<dbReference type="Proteomes" id="UP000178417">
    <property type="component" value="Unassembled WGS sequence"/>
</dbReference>
<dbReference type="InterPro" id="IPR015803">
    <property type="entry name" value="Cys-tRNA-ligase"/>
</dbReference>
<comment type="subunit">
    <text evidence="3 13">Monomer.</text>
</comment>
<comment type="similarity">
    <text evidence="2 13">Belongs to the class-I aminoacyl-tRNA synthetase family.</text>
</comment>
<keyword evidence="7 13" id="KW-0547">Nucleotide-binding</keyword>
<dbReference type="NCBIfam" id="TIGR00435">
    <property type="entry name" value="cysS"/>
    <property type="match status" value="1"/>
</dbReference>
<keyword evidence="4 13" id="KW-0963">Cytoplasm</keyword>
<dbReference type="GO" id="GO:0005829">
    <property type="term" value="C:cytosol"/>
    <property type="evidence" value="ECO:0007669"/>
    <property type="project" value="TreeGrafter"/>
</dbReference>
<evidence type="ECO:0000313" key="15">
    <source>
        <dbReference type="EMBL" id="OGC22780.1"/>
    </source>
</evidence>
<feature type="domain" description="Cysteinyl-tRNA synthetase class Ia DALR" evidence="14">
    <location>
        <begin position="365"/>
        <end position="430"/>
    </location>
</feature>
<dbReference type="SUPFAM" id="SSF47323">
    <property type="entry name" value="Anticodon-binding domain of a subclass of class I aminoacyl-tRNA synthetases"/>
    <property type="match status" value="1"/>
</dbReference>
<evidence type="ECO:0000256" key="1">
    <source>
        <dbReference type="ARBA" id="ARBA00004496"/>
    </source>
</evidence>
<dbReference type="SUPFAM" id="SSF52374">
    <property type="entry name" value="Nucleotidylyl transferase"/>
    <property type="match status" value="1"/>
</dbReference>
<feature type="binding site" evidence="13">
    <location>
        <position position="243"/>
    </location>
    <ligand>
        <name>Zn(2+)</name>
        <dbReference type="ChEBI" id="CHEBI:29105"/>
    </ligand>
</feature>
<dbReference type="CDD" id="cd00672">
    <property type="entry name" value="CysRS_core"/>
    <property type="match status" value="1"/>
</dbReference>
<evidence type="ECO:0000256" key="13">
    <source>
        <dbReference type="HAMAP-Rule" id="MF_00041"/>
    </source>
</evidence>
<dbReference type="EC" id="6.1.1.16" evidence="13"/>
<dbReference type="GO" id="GO:0004817">
    <property type="term" value="F:cysteine-tRNA ligase activity"/>
    <property type="evidence" value="ECO:0007669"/>
    <property type="project" value="UniProtKB-UniRule"/>
</dbReference>
<dbReference type="InterPro" id="IPR024909">
    <property type="entry name" value="Cys-tRNA/MSH_ligase"/>
</dbReference>
<evidence type="ECO:0000256" key="5">
    <source>
        <dbReference type="ARBA" id="ARBA00022598"/>
    </source>
</evidence>
<dbReference type="InterPro" id="IPR032678">
    <property type="entry name" value="tRNA-synt_1_cat_dom"/>
</dbReference>
<proteinExistence type="inferred from homology"/>
<dbReference type="PANTHER" id="PTHR10890">
    <property type="entry name" value="CYSTEINYL-TRNA SYNTHETASE"/>
    <property type="match status" value="1"/>
</dbReference>